<dbReference type="AlphaFoldDB" id="A0A084TN62"/>
<dbReference type="STRING" id="1197477.IA57_00455"/>
<gene>
    <name evidence="1" type="ORF">IA57_00455</name>
</gene>
<dbReference type="Proteomes" id="UP000028521">
    <property type="component" value="Unassembled WGS sequence"/>
</dbReference>
<dbReference type="Pfam" id="PF21857">
    <property type="entry name" value="DUF6913"/>
    <property type="match status" value="1"/>
</dbReference>
<dbReference type="OrthoDB" id="1430532at2"/>
<accession>A0A084TN62</accession>
<proteinExistence type="predicted"/>
<name>A0A084TN62_9FLAO</name>
<organism evidence="1 2">
    <name type="scientific">Mangrovimonas yunxiaonensis</name>
    <dbReference type="NCBI Taxonomy" id="1197477"/>
    <lineage>
        <taxon>Bacteria</taxon>
        <taxon>Pseudomonadati</taxon>
        <taxon>Bacteroidota</taxon>
        <taxon>Flavobacteriia</taxon>
        <taxon>Flavobacteriales</taxon>
        <taxon>Flavobacteriaceae</taxon>
        <taxon>Mangrovimonas</taxon>
    </lineage>
</organism>
<keyword evidence="2" id="KW-1185">Reference proteome</keyword>
<protein>
    <submittedName>
        <fullName evidence="1">Uncharacterized protein</fullName>
    </submittedName>
</protein>
<dbReference type="RefSeq" id="WP_036117789.1">
    <property type="nucleotide sequence ID" value="NZ_BMET01000008.1"/>
</dbReference>
<reference evidence="2" key="2">
    <citation type="submission" date="2014-07" db="EMBL/GenBank/DDBJ databases">
        <title>Genome sequence of Mangrovimonas yunxiaonensis.</title>
        <authorList>
            <person name="Li Y."/>
            <person name="Zheng T."/>
        </authorList>
    </citation>
    <scope>NUCLEOTIDE SEQUENCE [LARGE SCALE GENOMIC DNA]</scope>
    <source>
        <strain evidence="2">LY01</strain>
    </source>
</reference>
<evidence type="ECO:0000313" key="1">
    <source>
        <dbReference type="EMBL" id="KFB02148.1"/>
    </source>
</evidence>
<evidence type="ECO:0000313" key="2">
    <source>
        <dbReference type="Proteomes" id="UP000028521"/>
    </source>
</evidence>
<sequence>MILKGFKEKSIKKQLNLILNASKENVENRKIKSMGVVLNADEISDFDALRSIAEAVNVKPNKLKIIAFSNIKHEGACACNICFNPKDFSWNGKITNPELQTFVKTDFDVLISYYAKEVLELKYITAKSKATFKVGIFQLDERLNDLIVKTDLNQITDFKNELCKYLKVLNKLDDEQ</sequence>
<reference evidence="1 2" key="1">
    <citation type="journal article" date="2014" name="Genome Announc.">
        <title>Draft Genome Sequence of the Algicidal Bacterium Mangrovimonas yunxiaonensis Strain LY01.</title>
        <authorList>
            <person name="Li Y."/>
            <person name="Zhu H."/>
            <person name="Li C."/>
            <person name="Zhang H."/>
            <person name="Chen Z."/>
            <person name="Zheng W."/>
            <person name="Xu H."/>
            <person name="Zheng T."/>
        </authorList>
    </citation>
    <scope>NUCLEOTIDE SEQUENCE [LARGE SCALE GENOMIC DNA]</scope>
    <source>
        <strain evidence="1 2">LY01</strain>
    </source>
</reference>
<comment type="caution">
    <text evidence="1">The sequence shown here is derived from an EMBL/GenBank/DDBJ whole genome shotgun (WGS) entry which is preliminary data.</text>
</comment>
<dbReference type="InterPro" id="IPR054207">
    <property type="entry name" value="DUF6913"/>
</dbReference>
<dbReference type="EMBL" id="JPFK01000002">
    <property type="protein sequence ID" value="KFB02148.1"/>
    <property type="molecule type" value="Genomic_DNA"/>
</dbReference>
<dbReference type="eggNOG" id="ENOG503327W">
    <property type="taxonomic scope" value="Bacteria"/>
</dbReference>